<dbReference type="InterPro" id="IPR014986">
    <property type="entry name" value="XkdN-like"/>
</dbReference>
<dbReference type="Proteomes" id="UP000293846">
    <property type="component" value="Unassembled WGS sequence"/>
</dbReference>
<dbReference type="AlphaFoldDB" id="A0A4R1AUU3"/>
<gene>
    <name evidence="1" type="ORF">E0Y62_23740</name>
</gene>
<comment type="caution">
    <text evidence="1">The sequence shown here is derived from an EMBL/GenBank/DDBJ whole genome shotgun (WGS) entry which is preliminary data.</text>
</comment>
<dbReference type="RefSeq" id="WP_131238695.1">
    <property type="nucleotide sequence ID" value="NZ_SJTH01000060.1"/>
</dbReference>
<evidence type="ECO:0000313" key="2">
    <source>
        <dbReference type="Proteomes" id="UP000293846"/>
    </source>
</evidence>
<keyword evidence="2" id="KW-1185">Reference proteome</keyword>
<dbReference type="Pfam" id="PF08890">
    <property type="entry name" value="Phage_TAC_5"/>
    <property type="match status" value="1"/>
</dbReference>
<dbReference type="OrthoDB" id="1807498at2"/>
<sequence>MSKFKAFLKGNVKEAEQATLKLDRFDEAIILRPLSSGEADLISDRCYKNKPGRKGKQERVFDAIRYNREICVASVVHPDLNDSELQDSYGVRGADNLFSELFLLGEANQILEKVTEISGIDTTFDEEIEEAKN</sequence>
<protein>
    <submittedName>
        <fullName evidence="1">Phage portal protein</fullName>
    </submittedName>
</protein>
<name>A0A4R1AUU3_9BACI</name>
<dbReference type="InterPro" id="IPR038559">
    <property type="entry name" value="XkdN-like_sf"/>
</dbReference>
<accession>A0A4R1AUU3</accession>
<reference evidence="1 2" key="1">
    <citation type="submission" date="2019-03" db="EMBL/GenBank/DDBJ databases">
        <authorList>
            <person name="Jensen L."/>
            <person name="Storgaard J."/>
            <person name="Sulaj E."/>
            <person name="Schramm A."/>
            <person name="Marshall I.P.G."/>
        </authorList>
    </citation>
    <scope>NUCLEOTIDE SEQUENCE [LARGE SCALE GENOMIC DNA]</scope>
    <source>
        <strain evidence="1 2">2017H2G3</strain>
    </source>
</reference>
<dbReference type="Gene3D" id="3.30.2220.30">
    <property type="match status" value="1"/>
</dbReference>
<proteinExistence type="predicted"/>
<evidence type="ECO:0000313" key="1">
    <source>
        <dbReference type="EMBL" id="TCJ01491.1"/>
    </source>
</evidence>
<dbReference type="EMBL" id="SJTH01000060">
    <property type="protein sequence ID" value="TCJ01491.1"/>
    <property type="molecule type" value="Genomic_DNA"/>
</dbReference>
<organism evidence="1 2">
    <name type="scientific">Cytobacillus praedii</name>
    <dbReference type="NCBI Taxonomy" id="1742358"/>
    <lineage>
        <taxon>Bacteria</taxon>
        <taxon>Bacillati</taxon>
        <taxon>Bacillota</taxon>
        <taxon>Bacilli</taxon>
        <taxon>Bacillales</taxon>
        <taxon>Bacillaceae</taxon>
        <taxon>Cytobacillus</taxon>
    </lineage>
</organism>